<dbReference type="PANTHER" id="PTHR31190">
    <property type="entry name" value="DNA-BINDING DOMAIN"/>
    <property type="match status" value="1"/>
</dbReference>
<evidence type="ECO:0000256" key="1">
    <source>
        <dbReference type="ARBA" id="ARBA00004123"/>
    </source>
</evidence>
<dbReference type="GO" id="GO:0005634">
    <property type="term" value="C:nucleus"/>
    <property type="evidence" value="ECO:0007669"/>
    <property type="project" value="UniProtKB-SubCell"/>
</dbReference>
<keyword evidence="3" id="KW-0238">DNA-binding</keyword>
<evidence type="ECO:0000256" key="4">
    <source>
        <dbReference type="ARBA" id="ARBA00023163"/>
    </source>
</evidence>
<evidence type="ECO:0000256" key="5">
    <source>
        <dbReference type="ARBA" id="ARBA00023242"/>
    </source>
</evidence>
<keyword evidence="5" id="KW-0539">Nucleus</keyword>
<evidence type="ECO:0000256" key="3">
    <source>
        <dbReference type="ARBA" id="ARBA00023125"/>
    </source>
</evidence>
<dbReference type="GO" id="GO:0003677">
    <property type="term" value="F:DNA binding"/>
    <property type="evidence" value="ECO:0007669"/>
    <property type="project" value="UniProtKB-KW"/>
</dbReference>
<organism evidence="8 9">
    <name type="scientific">Leersia perrieri</name>
    <dbReference type="NCBI Taxonomy" id="77586"/>
    <lineage>
        <taxon>Eukaryota</taxon>
        <taxon>Viridiplantae</taxon>
        <taxon>Streptophyta</taxon>
        <taxon>Embryophyta</taxon>
        <taxon>Tracheophyta</taxon>
        <taxon>Spermatophyta</taxon>
        <taxon>Magnoliopsida</taxon>
        <taxon>Liliopsida</taxon>
        <taxon>Poales</taxon>
        <taxon>Poaceae</taxon>
        <taxon>BOP clade</taxon>
        <taxon>Oryzoideae</taxon>
        <taxon>Oryzeae</taxon>
        <taxon>Oryzinae</taxon>
        <taxon>Leersia</taxon>
    </lineage>
</organism>
<sequence length="391" mass="40727">MRDEAAATLMCFDLADQRGPRGGGGWPVKGGDDDGEYVGRAAAAAAATAMTLAGASELMSGYYQAQEMSTMVSALARVVAGGDGEPDQWSWPAPSPPSSSAAAWAAHGGSGVQERSREEQAMHAYGGVPSPEFAGSEQSSDTQSASAAAMEDHHSPVAGEGGPDTPRRRYRGVRQRPWGKWAAEIRDPHKAARVWLGTFETAEAAARAYDEAALRFRGSRAKLNFPEDARLSTTATAPPPPAPIATASASPDIYPGATAAAQSSDYLYHQMLLQGRHTHTAAATNNQGGLLPFYGGGGSMSNPYGGGAMSGFLGSYYSFPTSSVSVATVPSSASSTSGYYYPSSHGGDSHQSVAAAEEWNWENALVYPATATAASWSDSSYHNPPPPHTQQ</sequence>
<dbReference type="InterPro" id="IPR036955">
    <property type="entry name" value="AP2/ERF_dom_sf"/>
</dbReference>
<keyword evidence="9" id="KW-1185">Reference proteome</keyword>
<evidence type="ECO:0000256" key="6">
    <source>
        <dbReference type="SAM" id="MobiDB-lite"/>
    </source>
</evidence>
<dbReference type="STRING" id="77586.A0A0D9V893"/>
<feature type="domain" description="AP2/ERF" evidence="7">
    <location>
        <begin position="169"/>
        <end position="226"/>
    </location>
</feature>
<dbReference type="Proteomes" id="UP000032180">
    <property type="component" value="Chromosome 1"/>
</dbReference>
<evidence type="ECO:0000313" key="8">
    <source>
        <dbReference type="EnsemblPlants" id="LPERR01G33110.1"/>
    </source>
</evidence>
<comment type="subcellular location">
    <subcellularLocation>
        <location evidence="1">Nucleus</location>
    </subcellularLocation>
</comment>
<dbReference type="Gramene" id="LPERR01G33110.1">
    <property type="protein sequence ID" value="LPERR01G33110.1"/>
    <property type="gene ID" value="LPERR01G33110"/>
</dbReference>
<dbReference type="GO" id="GO:0009873">
    <property type="term" value="P:ethylene-activated signaling pathway"/>
    <property type="evidence" value="ECO:0007669"/>
    <property type="project" value="InterPro"/>
</dbReference>
<dbReference type="InterPro" id="IPR044808">
    <property type="entry name" value="ERF_plant"/>
</dbReference>
<dbReference type="PRINTS" id="PR00367">
    <property type="entry name" value="ETHRSPELEMNT"/>
</dbReference>
<accession>A0A0D9V893</accession>
<reference evidence="9" key="2">
    <citation type="submission" date="2013-12" db="EMBL/GenBank/DDBJ databases">
        <authorList>
            <person name="Yu Y."/>
            <person name="Lee S."/>
            <person name="de Baynast K."/>
            <person name="Wissotski M."/>
            <person name="Liu L."/>
            <person name="Talag J."/>
            <person name="Goicoechea J."/>
            <person name="Angelova A."/>
            <person name="Jetty R."/>
            <person name="Kudrna D."/>
            <person name="Golser W."/>
            <person name="Rivera L."/>
            <person name="Zhang J."/>
            <person name="Wing R."/>
        </authorList>
    </citation>
    <scope>NUCLEOTIDE SEQUENCE</scope>
</reference>
<dbReference type="eggNOG" id="ENOG502QV3S">
    <property type="taxonomic scope" value="Eukaryota"/>
</dbReference>
<dbReference type="FunFam" id="3.30.730.10:FF:000001">
    <property type="entry name" value="Ethylene-responsive transcription factor 2"/>
    <property type="match status" value="1"/>
</dbReference>
<reference evidence="8" key="3">
    <citation type="submission" date="2015-04" db="UniProtKB">
        <authorList>
            <consortium name="EnsemblPlants"/>
        </authorList>
    </citation>
    <scope>IDENTIFICATION</scope>
</reference>
<reference evidence="8 9" key="1">
    <citation type="submission" date="2012-08" db="EMBL/GenBank/DDBJ databases">
        <title>Oryza genome evolution.</title>
        <authorList>
            <person name="Wing R.A."/>
        </authorList>
    </citation>
    <scope>NUCLEOTIDE SEQUENCE</scope>
</reference>
<dbReference type="InterPro" id="IPR016177">
    <property type="entry name" value="DNA-bd_dom_sf"/>
</dbReference>
<dbReference type="HOGENOM" id="CLU_042594_2_1_1"/>
<protein>
    <recommendedName>
        <fullName evidence="7">AP2/ERF domain-containing protein</fullName>
    </recommendedName>
</protein>
<dbReference type="AlphaFoldDB" id="A0A0D9V893"/>
<dbReference type="PROSITE" id="PS51032">
    <property type="entry name" value="AP2_ERF"/>
    <property type="match status" value="1"/>
</dbReference>
<dbReference type="Pfam" id="PF00847">
    <property type="entry name" value="AP2"/>
    <property type="match status" value="1"/>
</dbReference>
<evidence type="ECO:0000313" key="9">
    <source>
        <dbReference type="Proteomes" id="UP000032180"/>
    </source>
</evidence>
<dbReference type="EnsemblPlants" id="LPERR01G33110.1">
    <property type="protein sequence ID" value="LPERR01G33110.1"/>
    <property type="gene ID" value="LPERR01G33110"/>
</dbReference>
<dbReference type="PANTHER" id="PTHR31190:SF473">
    <property type="entry name" value="OS05G0437100 PROTEIN"/>
    <property type="match status" value="1"/>
</dbReference>
<dbReference type="SUPFAM" id="SSF54171">
    <property type="entry name" value="DNA-binding domain"/>
    <property type="match status" value="1"/>
</dbReference>
<dbReference type="InterPro" id="IPR001471">
    <property type="entry name" value="AP2/ERF_dom"/>
</dbReference>
<name>A0A0D9V893_9ORYZ</name>
<feature type="compositionally biased region" description="Low complexity" evidence="6">
    <location>
        <begin position="136"/>
        <end position="149"/>
    </location>
</feature>
<dbReference type="GO" id="GO:0003700">
    <property type="term" value="F:DNA-binding transcription factor activity"/>
    <property type="evidence" value="ECO:0007669"/>
    <property type="project" value="InterPro"/>
</dbReference>
<keyword evidence="4" id="KW-0804">Transcription</keyword>
<dbReference type="CDD" id="cd00018">
    <property type="entry name" value="AP2"/>
    <property type="match status" value="1"/>
</dbReference>
<evidence type="ECO:0000256" key="2">
    <source>
        <dbReference type="ARBA" id="ARBA00023015"/>
    </source>
</evidence>
<dbReference type="Gene3D" id="3.30.730.10">
    <property type="entry name" value="AP2/ERF domain"/>
    <property type="match status" value="1"/>
</dbReference>
<keyword evidence="2" id="KW-0805">Transcription regulation</keyword>
<evidence type="ECO:0000259" key="7">
    <source>
        <dbReference type="PROSITE" id="PS51032"/>
    </source>
</evidence>
<dbReference type="SMART" id="SM00380">
    <property type="entry name" value="AP2"/>
    <property type="match status" value="1"/>
</dbReference>
<feature type="region of interest" description="Disordered" evidence="6">
    <location>
        <begin position="82"/>
        <end position="172"/>
    </location>
</feature>
<proteinExistence type="predicted"/>